<dbReference type="Pfam" id="PF08881">
    <property type="entry name" value="CVNH"/>
    <property type="match status" value="1"/>
</dbReference>
<dbReference type="AlphaFoldDB" id="A0AA38VSB5"/>
<dbReference type="EMBL" id="JANBVN010000023">
    <property type="protein sequence ID" value="KAJ9161417.1"/>
    <property type="molecule type" value="Genomic_DNA"/>
</dbReference>
<evidence type="ECO:0000256" key="1">
    <source>
        <dbReference type="SAM" id="SignalP"/>
    </source>
</evidence>
<reference evidence="3" key="1">
    <citation type="submission" date="2022-07" db="EMBL/GenBank/DDBJ databases">
        <title>Fungi with potential for degradation of polypropylene.</title>
        <authorList>
            <person name="Gostincar C."/>
        </authorList>
    </citation>
    <scope>NUCLEOTIDE SEQUENCE</scope>
    <source>
        <strain evidence="3">EXF-13287</strain>
    </source>
</reference>
<sequence>MAPSVNILTHLIIAFACLISMAVTQDSSSGTDSCAEGHFVSSCAYPGLKFVDHALGMYCLNDNTEIFGYNWTWIDLNKCLTNQDGQLVSSATGSYSSSCFNCEVSNSTARLTCDCWNMAATNRSQTSIDLNTILYNVDGAMGCCDQMGNKTWKGPQVG</sequence>
<organism evidence="3 4">
    <name type="scientific">Coniochaeta hoffmannii</name>
    <dbReference type="NCBI Taxonomy" id="91930"/>
    <lineage>
        <taxon>Eukaryota</taxon>
        <taxon>Fungi</taxon>
        <taxon>Dikarya</taxon>
        <taxon>Ascomycota</taxon>
        <taxon>Pezizomycotina</taxon>
        <taxon>Sordariomycetes</taxon>
        <taxon>Sordariomycetidae</taxon>
        <taxon>Coniochaetales</taxon>
        <taxon>Coniochaetaceae</taxon>
        <taxon>Coniochaeta</taxon>
    </lineage>
</organism>
<dbReference type="InterPro" id="IPR011058">
    <property type="entry name" value="Cyanovirin-N"/>
</dbReference>
<evidence type="ECO:0000313" key="3">
    <source>
        <dbReference type="EMBL" id="KAJ9161417.1"/>
    </source>
</evidence>
<keyword evidence="4" id="KW-1185">Reference proteome</keyword>
<name>A0AA38VSB5_9PEZI</name>
<protein>
    <recommendedName>
        <fullName evidence="2">Cyanovirin-N domain-containing protein</fullName>
    </recommendedName>
</protein>
<proteinExistence type="predicted"/>
<dbReference type="InterPro" id="IPR036673">
    <property type="entry name" value="Cyanovirin-N_sf"/>
</dbReference>
<evidence type="ECO:0000313" key="4">
    <source>
        <dbReference type="Proteomes" id="UP001174691"/>
    </source>
</evidence>
<accession>A0AA38VSB5</accession>
<gene>
    <name evidence="3" type="ORF">NKR19_g2306</name>
</gene>
<feature type="chain" id="PRO_5041458946" description="Cyanovirin-N domain-containing protein" evidence="1">
    <location>
        <begin position="25"/>
        <end position="158"/>
    </location>
</feature>
<dbReference type="Gene3D" id="2.30.60.10">
    <property type="entry name" value="Cyanovirin-N"/>
    <property type="match status" value="1"/>
</dbReference>
<evidence type="ECO:0000259" key="2">
    <source>
        <dbReference type="Pfam" id="PF08881"/>
    </source>
</evidence>
<feature type="domain" description="Cyanovirin-N" evidence="2">
    <location>
        <begin position="39"/>
        <end position="140"/>
    </location>
</feature>
<dbReference type="Proteomes" id="UP001174691">
    <property type="component" value="Unassembled WGS sequence"/>
</dbReference>
<keyword evidence="1" id="KW-0732">Signal</keyword>
<comment type="caution">
    <text evidence="3">The sequence shown here is derived from an EMBL/GenBank/DDBJ whole genome shotgun (WGS) entry which is preliminary data.</text>
</comment>
<dbReference type="SUPFAM" id="SSF51322">
    <property type="entry name" value="Cyanovirin-N"/>
    <property type="match status" value="1"/>
</dbReference>
<feature type="signal peptide" evidence="1">
    <location>
        <begin position="1"/>
        <end position="24"/>
    </location>
</feature>